<reference evidence="1 2" key="1">
    <citation type="submission" date="2011-12" db="EMBL/GenBank/DDBJ databases">
        <title>Complete sequence of Mycobacterium rhodesiae NBB3.</title>
        <authorList>
            <consortium name="US DOE Joint Genome Institute"/>
            <person name="Lucas S."/>
            <person name="Han J."/>
            <person name="Lapidus A."/>
            <person name="Cheng J.-F."/>
            <person name="Goodwin L."/>
            <person name="Pitluck S."/>
            <person name="Peters L."/>
            <person name="Mikhailova N."/>
            <person name="Gu W."/>
            <person name="Detter J.C."/>
            <person name="Han C."/>
            <person name="Tapia R."/>
            <person name="Land M."/>
            <person name="Hauser L."/>
            <person name="Kyrpides N."/>
            <person name="Ivanova N."/>
            <person name="Pagani I."/>
            <person name="Mattes T."/>
            <person name="Holmes A."/>
            <person name="Rutledge P."/>
            <person name="Paulsen I."/>
            <person name="Coleman N."/>
            <person name="Woyke T."/>
        </authorList>
    </citation>
    <scope>NUCLEOTIDE SEQUENCE [LARGE SCALE GENOMIC DNA]</scope>
    <source>
        <strain evidence="1 2">NBB3</strain>
    </source>
</reference>
<name>G8RTK8_MYCRN</name>
<accession>G8RTK8</accession>
<organism evidence="1 2">
    <name type="scientific">Mycolicibacterium rhodesiae (strain NBB3)</name>
    <name type="common">Mycobacterium rhodesiae</name>
    <dbReference type="NCBI Taxonomy" id="710685"/>
    <lineage>
        <taxon>Bacteria</taxon>
        <taxon>Bacillati</taxon>
        <taxon>Actinomycetota</taxon>
        <taxon>Actinomycetes</taxon>
        <taxon>Mycobacteriales</taxon>
        <taxon>Mycobacteriaceae</taxon>
        <taxon>Mycolicibacterium</taxon>
    </lineage>
</organism>
<evidence type="ECO:0000313" key="2">
    <source>
        <dbReference type="Proteomes" id="UP000005442"/>
    </source>
</evidence>
<dbReference type="HOGENOM" id="CLU_051821_0_0_11"/>
<gene>
    <name evidence="1" type="ordered locus">MycrhN_4901</name>
</gene>
<dbReference type="EMBL" id="CP003169">
    <property type="protein sequence ID" value="AEV75382.1"/>
    <property type="molecule type" value="Genomic_DNA"/>
</dbReference>
<protein>
    <submittedName>
        <fullName evidence="1">Uncharacterized protein</fullName>
    </submittedName>
</protein>
<sequence length="406" mass="43976">MKVGWADVAFAGTRTSLLAGPLDHKGEDYAKAALRAVAERGPSARVGLIPSSTTNKWEFRPDEFARIATIDPLPVPEMLRKYEQITAEASVGNHPLVLVFCGDYVMFSADHGFGDATACLEVVALASGSDVDGYLESNDDLPLKKAVNAVVSKSPSTALKALRGQPVSPPEDVPHLRTYPKADVRDIVMSFVRTEPGTFNTLRKLRKESFPEVSMSAAVSYLIRRAFADHGVELTDDLGVLVDLRRFLPEGTVTLANLPGIAEVTAPVSSTLEEYGKAYNAAVSTPAPLLRLAASLLKKRILPSGQSGTESADYPDRARTIFSDPSLHPTMKKIRWSDRGDGCMYILINDPGVPHQIPITTMWDAQGRLNITASYYSASFDRAVIDSILDDVAAQPLRYLESAAVS</sequence>
<dbReference type="Proteomes" id="UP000005442">
    <property type="component" value="Chromosome"/>
</dbReference>
<evidence type="ECO:0000313" key="1">
    <source>
        <dbReference type="EMBL" id="AEV75382.1"/>
    </source>
</evidence>
<keyword evidence="2" id="KW-1185">Reference proteome</keyword>
<dbReference type="PATRIC" id="fig|710685.3.peg.4907"/>
<dbReference type="AlphaFoldDB" id="G8RTK8"/>
<dbReference type="KEGG" id="mrh:MycrhN_4901"/>
<proteinExistence type="predicted"/>
<dbReference type="STRING" id="710685.MycrhN_4901"/>